<dbReference type="PANTHER" id="PTHR42832:SF3">
    <property type="entry name" value="L-GLUTAMINE--4-(METHYLSULFANYL)-2-OXOBUTANOATE AMINOTRANSFERASE"/>
    <property type="match status" value="1"/>
</dbReference>
<comment type="catalytic activity">
    <reaction evidence="8 9">
        <text>(2S,6S)-2,6-diaminopimelate + 2-oxoglutarate = (S)-2,3,4,5-tetrahydrodipicolinate + L-glutamate + H2O + H(+)</text>
        <dbReference type="Rhea" id="RHEA:23988"/>
        <dbReference type="ChEBI" id="CHEBI:15377"/>
        <dbReference type="ChEBI" id="CHEBI:15378"/>
        <dbReference type="ChEBI" id="CHEBI:16810"/>
        <dbReference type="ChEBI" id="CHEBI:16845"/>
        <dbReference type="ChEBI" id="CHEBI:29985"/>
        <dbReference type="ChEBI" id="CHEBI:57609"/>
        <dbReference type="EC" id="2.6.1.83"/>
    </reaction>
</comment>
<dbReference type="RefSeq" id="WP_213168278.1">
    <property type="nucleotide sequence ID" value="NZ_CP058559.1"/>
</dbReference>
<reference evidence="12 13" key="1">
    <citation type="submission" date="2020-07" db="EMBL/GenBank/DDBJ databases">
        <title>Alkalicella. sp. LB2 genome.</title>
        <authorList>
            <person name="Postec A."/>
            <person name="Quemeneur M."/>
        </authorList>
    </citation>
    <scope>NUCLEOTIDE SEQUENCE [LARGE SCALE GENOMIC DNA]</scope>
    <source>
        <strain evidence="12 13">LB2</strain>
    </source>
</reference>
<feature type="binding site" evidence="9">
    <location>
        <position position="14"/>
    </location>
    <ligand>
        <name>substrate</name>
    </ligand>
</feature>
<evidence type="ECO:0000256" key="7">
    <source>
        <dbReference type="ARBA" id="ARBA00022898"/>
    </source>
</evidence>
<dbReference type="PROSITE" id="PS00105">
    <property type="entry name" value="AA_TRANSFER_CLASS_1"/>
    <property type="match status" value="1"/>
</dbReference>
<evidence type="ECO:0000256" key="4">
    <source>
        <dbReference type="ARBA" id="ARBA00018052"/>
    </source>
</evidence>
<dbReference type="Pfam" id="PF00155">
    <property type="entry name" value="Aminotran_1_2"/>
    <property type="match status" value="1"/>
</dbReference>
<feature type="binding site" evidence="9">
    <location>
        <position position="365"/>
    </location>
    <ligand>
        <name>substrate</name>
    </ligand>
</feature>
<dbReference type="Proteomes" id="UP000516160">
    <property type="component" value="Chromosome"/>
</dbReference>
<dbReference type="InterPro" id="IPR015421">
    <property type="entry name" value="PyrdxlP-dep_Trfase_major"/>
</dbReference>
<feature type="binding site" evidence="9">
    <location>
        <position position="127"/>
    </location>
    <ligand>
        <name>substrate</name>
    </ligand>
</feature>
<dbReference type="GO" id="GO:0033362">
    <property type="term" value="P:lysine biosynthetic process via diaminopimelate, diaminopimelate-aminotransferase pathway"/>
    <property type="evidence" value="ECO:0007669"/>
    <property type="project" value="UniProtKB-UniRule"/>
</dbReference>
<feature type="binding site" evidence="9">
    <location>
        <position position="208"/>
    </location>
    <ligand>
        <name>pyridoxal 5'-phosphate</name>
        <dbReference type="ChEBI" id="CHEBI:597326"/>
    </ligand>
</feature>
<dbReference type="KEGG" id="acae:HYG86_06870"/>
<evidence type="ECO:0000313" key="13">
    <source>
        <dbReference type="Proteomes" id="UP000516160"/>
    </source>
</evidence>
<dbReference type="InterPro" id="IPR019881">
    <property type="entry name" value="DAP-NH2Trfase_DapL_Desulfo"/>
</dbReference>
<dbReference type="NCBIfam" id="NF005977">
    <property type="entry name" value="PRK08068.1"/>
    <property type="match status" value="1"/>
</dbReference>
<comment type="function">
    <text evidence="9">Involved in the synthesis of meso-diaminopimelate (m-DAP or DL-DAP), required for both lysine and peptidoglycan biosynthesis. Catalyzes the direct conversion of tetrahydrodipicolinate to LL-diaminopimelate.</text>
</comment>
<organism evidence="12 13">
    <name type="scientific">Alkalicella caledoniensis</name>
    <dbReference type="NCBI Taxonomy" id="2731377"/>
    <lineage>
        <taxon>Bacteria</taxon>
        <taxon>Bacillati</taxon>
        <taxon>Bacillota</taxon>
        <taxon>Clostridia</taxon>
        <taxon>Eubacteriales</taxon>
        <taxon>Proteinivoracaceae</taxon>
        <taxon>Alkalicella</taxon>
    </lineage>
</organism>
<dbReference type="InterPro" id="IPR050881">
    <property type="entry name" value="LL-DAP_aminotransferase"/>
</dbReference>
<comment type="similarity">
    <text evidence="9">Belongs to the class-I pyridoxal-phosphate-dependent aminotransferase family. LL-diaminopimelate aminotransferase subfamily.</text>
</comment>
<dbReference type="EMBL" id="CP058559">
    <property type="protein sequence ID" value="QNO14519.1"/>
    <property type="molecule type" value="Genomic_DNA"/>
</dbReference>
<comment type="caution">
    <text evidence="9">Lacks conserved residue(s) required for the propagation of feature annotation.</text>
</comment>
<feature type="binding site" evidence="9">
    <location>
        <position position="68"/>
    </location>
    <ligand>
        <name>pyridoxal 5'-phosphate</name>
        <dbReference type="ChEBI" id="CHEBI:597326"/>
    </ligand>
</feature>
<dbReference type="NCBIfam" id="NF006756">
    <property type="entry name" value="PRK09276.1"/>
    <property type="match status" value="1"/>
</dbReference>
<dbReference type="NCBIfam" id="TIGR03540">
    <property type="entry name" value="DapC_direct"/>
    <property type="match status" value="1"/>
</dbReference>
<dbReference type="InterPro" id="IPR004838">
    <property type="entry name" value="NHTrfase_class1_PyrdxlP-BS"/>
</dbReference>
<dbReference type="InterPro" id="IPR015424">
    <property type="entry name" value="PyrdxlP-dep_Trfase"/>
</dbReference>
<evidence type="ECO:0000256" key="2">
    <source>
        <dbReference type="ARBA" id="ARBA00004982"/>
    </source>
</evidence>
<evidence type="ECO:0000256" key="8">
    <source>
        <dbReference type="ARBA" id="ARBA00051934"/>
    </source>
</evidence>
<proteinExistence type="inferred from homology"/>
<keyword evidence="6 9" id="KW-0808">Transferase</keyword>
<evidence type="ECO:0000256" key="5">
    <source>
        <dbReference type="ARBA" id="ARBA00022576"/>
    </source>
</evidence>
<feature type="domain" description="Aminotransferase class I/classII large" evidence="11">
    <location>
        <begin position="32"/>
        <end position="382"/>
    </location>
</feature>
<comment type="subunit">
    <text evidence="9">Homodimer.</text>
</comment>
<dbReference type="EC" id="2.6.1.83" evidence="3 9"/>
<evidence type="ECO:0000256" key="1">
    <source>
        <dbReference type="ARBA" id="ARBA00001933"/>
    </source>
</evidence>
<feature type="binding site" evidence="9">
    <location>
        <begin position="236"/>
        <end position="238"/>
    </location>
    <ligand>
        <name>pyridoxal 5'-phosphate</name>
        <dbReference type="ChEBI" id="CHEBI:597326"/>
    </ligand>
</feature>
<evidence type="ECO:0000259" key="11">
    <source>
        <dbReference type="Pfam" id="PF00155"/>
    </source>
</evidence>
<dbReference type="InterPro" id="IPR019942">
    <property type="entry name" value="DapL/ALD1"/>
</dbReference>
<evidence type="ECO:0000256" key="9">
    <source>
        <dbReference type="HAMAP-Rule" id="MF_01642"/>
    </source>
</evidence>
<feature type="modified residue" description="N6-(pyridoxal phosphate)lysine" evidence="9">
    <location>
        <position position="239"/>
    </location>
</feature>
<feature type="binding site" evidence="9">
    <location>
        <position position="127"/>
    </location>
    <ligand>
        <name>pyridoxal 5'-phosphate</name>
        <dbReference type="ChEBI" id="CHEBI:597326"/>
    </ligand>
</feature>
<feature type="binding site" evidence="9">
    <location>
        <position position="247"/>
    </location>
    <ligand>
        <name>pyridoxal 5'-phosphate</name>
        <dbReference type="ChEBI" id="CHEBI:597326"/>
    </ligand>
</feature>
<dbReference type="AlphaFoldDB" id="A0A7G9W757"/>
<comment type="pathway">
    <text evidence="2 9">Amino-acid biosynthesis; L-lysine biosynthesis via DAP pathway; LL-2,6-diaminopimelate from (S)-tetrahydrodipicolinate (aminotransferase route): step 1/1.</text>
</comment>
<keyword evidence="5 9" id="KW-0032">Aminotransferase</keyword>
<feature type="binding site" evidence="9">
    <location>
        <position position="177"/>
    </location>
    <ligand>
        <name>pyridoxal 5'-phosphate</name>
        <dbReference type="ChEBI" id="CHEBI:597326"/>
    </ligand>
</feature>
<dbReference type="PANTHER" id="PTHR42832">
    <property type="entry name" value="AMINO ACID AMINOTRANSFERASE"/>
    <property type="match status" value="1"/>
</dbReference>
<dbReference type="HAMAP" id="MF_01642">
    <property type="entry name" value="DapL_aminotrans_1"/>
    <property type="match status" value="1"/>
</dbReference>
<evidence type="ECO:0000256" key="3">
    <source>
        <dbReference type="ARBA" id="ARBA00013138"/>
    </source>
</evidence>
<protein>
    <recommendedName>
        <fullName evidence="4 9">LL-diaminopimelate aminotransferase</fullName>
        <shortName evidence="9">DAP-AT</shortName>
        <shortName evidence="9">DAP-aminotransferase</shortName>
        <shortName evidence="9">LL-DAP-aminotransferase</shortName>
        <ecNumber evidence="3 9">2.6.1.83</ecNumber>
    </recommendedName>
</protein>
<dbReference type="GO" id="GO:0030170">
    <property type="term" value="F:pyridoxal phosphate binding"/>
    <property type="evidence" value="ECO:0007669"/>
    <property type="project" value="UniProtKB-UniRule"/>
</dbReference>
<comment type="cofactor">
    <cofactor evidence="1 9 10">
        <name>pyridoxal 5'-phosphate</name>
        <dbReference type="ChEBI" id="CHEBI:597326"/>
    </cofactor>
</comment>
<dbReference type="InterPro" id="IPR004839">
    <property type="entry name" value="Aminotransferase_I/II_large"/>
</dbReference>
<name>A0A7G9W757_ALKCA</name>
<dbReference type="SUPFAM" id="SSF53383">
    <property type="entry name" value="PLP-dependent transferases"/>
    <property type="match status" value="1"/>
</dbReference>
<keyword evidence="7 9" id="KW-0663">Pyridoxal phosphate</keyword>
<gene>
    <name evidence="9" type="primary">dapL</name>
    <name evidence="12" type="ORF">HYG86_06870</name>
</gene>
<sequence>MFIRAERIETLPPYLFAEIDNKVQKAIEQGMEIIKLGIGDPDQPTPDHIITKAIKAIREPKNHQYPSYAGLPTFRQAVSQYYDKRFGVNLSAEKEVVSLIGSKEGIAHVSFCYVNPNDLVLVPDPGYPVYSIGSMFAGGEPYKMPLLKENNYLPDLDSIPEYIAKAAKIMFLNYPNNPTGAVATKEFFEKVVKFAKDNKIIVCHDAAYCDIGLDGYKPMSFLETPGAKDVGIEFGSLSKTYNMTGWRVGYAVGNKDIIESLGLIKTNIDSGIFQPLQYAAAEALSQEQACVEEMTKIYQHRRDLVVDTLNKLGWNLEKPKATFYVWAPVPKGYTSQSFATLLLEKAGVVVTPGVGFGKYGEGYFRISLTVDNEKLIKAMNRIEQQLGDNYCK</sequence>
<evidence type="ECO:0000256" key="6">
    <source>
        <dbReference type="ARBA" id="ARBA00022679"/>
    </source>
</evidence>
<dbReference type="UniPathway" id="UPA00034">
    <property type="reaction ID" value="UER00466"/>
</dbReference>
<dbReference type="GO" id="GO:0010285">
    <property type="term" value="F:L,L-diaminopimelate aminotransferase activity"/>
    <property type="evidence" value="ECO:0007669"/>
    <property type="project" value="UniProtKB-UniRule"/>
</dbReference>
<dbReference type="Gene3D" id="3.90.1150.10">
    <property type="entry name" value="Aspartate Aminotransferase, domain 1"/>
    <property type="match status" value="1"/>
</dbReference>
<feature type="binding site" evidence="9">
    <location>
        <position position="177"/>
    </location>
    <ligand>
        <name>substrate</name>
    </ligand>
</feature>
<evidence type="ECO:0000313" key="12">
    <source>
        <dbReference type="EMBL" id="QNO14519.1"/>
    </source>
</evidence>
<dbReference type="Gene3D" id="3.40.640.10">
    <property type="entry name" value="Type I PLP-dependent aspartate aminotransferase-like (Major domain)"/>
    <property type="match status" value="1"/>
</dbReference>
<dbReference type="CDD" id="cd00609">
    <property type="entry name" value="AAT_like"/>
    <property type="match status" value="1"/>
</dbReference>
<evidence type="ECO:0000256" key="10">
    <source>
        <dbReference type="RuleBase" id="RU000481"/>
    </source>
</evidence>
<accession>A0A7G9W757</accession>
<keyword evidence="13" id="KW-1185">Reference proteome</keyword>
<dbReference type="InterPro" id="IPR015422">
    <property type="entry name" value="PyrdxlP-dep_Trfase_small"/>
</dbReference>
<feature type="binding site" evidence="9">
    <location>
        <position position="39"/>
    </location>
    <ligand>
        <name>substrate</name>
    </ligand>
</feature>